<protein>
    <submittedName>
        <fullName evidence="3">Uncharacterized protein</fullName>
    </submittedName>
</protein>
<evidence type="ECO:0000256" key="1">
    <source>
        <dbReference type="SAM" id="MobiDB-lite"/>
    </source>
</evidence>
<dbReference type="RefSeq" id="WP_133051990.1">
    <property type="nucleotide sequence ID" value="NZ_CP053562.1"/>
</dbReference>
<organism evidence="3 4">
    <name type="scientific">Thioclava electrotropha</name>
    <dbReference type="NCBI Taxonomy" id="1549850"/>
    <lineage>
        <taxon>Bacteria</taxon>
        <taxon>Pseudomonadati</taxon>
        <taxon>Pseudomonadota</taxon>
        <taxon>Alphaproteobacteria</taxon>
        <taxon>Rhodobacterales</taxon>
        <taxon>Paracoccaceae</taxon>
        <taxon>Thioclava</taxon>
    </lineage>
</organism>
<dbReference type="EMBL" id="CP053562">
    <property type="protein sequence ID" value="QPZ89687.1"/>
    <property type="molecule type" value="Genomic_DNA"/>
</dbReference>
<keyword evidence="2" id="KW-0472">Membrane</keyword>
<keyword evidence="4" id="KW-1185">Reference proteome</keyword>
<evidence type="ECO:0000313" key="3">
    <source>
        <dbReference type="EMBL" id="QPZ89687.1"/>
    </source>
</evidence>
<feature type="transmembrane region" description="Helical" evidence="2">
    <location>
        <begin position="79"/>
        <end position="97"/>
    </location>
</feature>
<proteinExistence type="predicted"/>
<feature type="region of interest" description="Disordered" evidence="1">
    <location>
        <begin position="1"/>
        <end position="35"/>
    </location>
</feature>
<accession>A0ABX6YQ51</accession>
<keyword evidence="2" id="KW-0812">Transmembrane</keyword>
<evidence type="ECO:0000256" key="2">
    <source>
        <dbReference type="SAM" id="Phobius"/>
    </source>
</evidence>
<gene>
    <name evidence="3" type="ORF">AKL02_001500</name>
</gene>
<feature type="compositionally biased region" description="Polar residues" evidence="1">
    <location>
        <begin position="1"/>
        <end position="26"/>
    </location>
</feature>
<evidence type="ECO:0000313" key="4">
    <source>
        <dbReference type="Proteomes" id="UP000192422"/>
    </source>
</evidence>
<keyword evidence="2" id="KW-1133">Transmembrane helix</keyword>
<feature type="transmembrane region" description="Helical" evidence="2">
    <location>
        <begin position="53"/>
        <end position="73"/>
    </location>
</feature>
<reference evidence="3 4" key="1">
    <citation type="submission" date="2020-05" db="EMBL/GenBank/DDBJ databases">
        <title>Thioclava electrotropha strain Elox9 finished genome.</title>
        <authorList>
            <person name="Rowe A.R."/>
            <person name="Wilbanks E.G."/>
        </authorList>
    </citation>
    <scope>NUCLEOTIDE SEQUENCE [LARGE SCALE GENOMIC DNA]</scope>
    <source>
        <strain evidence="3 4">Elox9</strain>
    </source>
</reference>
<dbReference type="Proteomes" id="UP000192422">
    <property type="component" value="Chromosome"/>
</dbReference>
<sequence>MTDAQQKTDPTSSATSDTQNACASSKSTEHPPISKELHSQIQSVIDGNNRTEFLLMGGTSVLFLLGAVAVVFALVNGEYIWTLPSAGISAFLYWPYLRIEKLRNRNIALASAAALISNLPPAEAAMEIQKLIEKLFQEGR</sequence>
<name>A0ABX6YQ51_9RHOB</name>